<evidence type="ECO:0000256" key="1">
    <source>
        <dbReference type="SAM" id="MobiDB-lite"/>
    </source>
</evidence>
<name>A0AAW2DR12_9ROSI</name>
<dbReference type="SUPFAM" id="SSF53474">
    <property type="entry name" value="alpha/beta-Hydrolases"/>
    <property type="match status" value="1"/>
</dbReference>
<dbReference type="PANTHER" id="PTHR43358:SF1">
    <property type="entry name" value="ALPHA_BETA-HYDROLASES SUPERFAMILY PROTEIN"/>
    <property type="match status" value="1"/>
</dbReference>
<evidence type="ECO:0000313" key="3">
    <source>
        <dbReference type="EMBL" id="KAL0012028.1"/>
    </source>
</evidence>
<proteinExistence type="predicted"/>
<sequence length="586" mass="66261">MLWRGIKRMVMALLRSDNIILDLLVGAVINRVCAKMLWEFCHRFLPELVLMFDKPDLFILKHFLSGFVFGGFGSSYFRQLRFWVFNIGVTNGKYDWDSVLERERINMIDQFINFVIRPPRAEYNPDQYLWEKDFTLAGRSYKREDLELKNARGHTLLCSHYQPSPLPEDTPLPCVIYCHGNSGCRADANEAAVILLPSYITVFTLDFSGSGLSDGDYVSLGWHERDDLKVVVSYLRSNKNISRIGLWGRSMGAVTSLLYGAEDPSIAGMVLDSAFSNLYNLMMELVDVKMAVQYMRRVIEKKAKFDIMDLNCLQVAPKTYIPALFGHASDDRFIQSHHSDLIFKSYAGDKNIIKFDGDHNSSRPQFYYDSVSIFFYNVLHPPQISTAHSSKLEKYYDLGDLKVGAGMDESLLYEIFTGLHSARADAASSSSVPPSVSTAKSVDELLSEIAPVTTVDSMLNENNTPGSLETSHLQDKPNGQNEECCSYTSSNRESWGRCSSLGGSDEESSADCTAADNGHQKTLKVFATPLRSMKKKSSEPSKEDKKKTTPVPKKPKSEKFEKLEALSKRLRLCFLRRVNHRRQRSS</sequence>
<evidence type="ECO:0000259" key="2">
    <source>
        <dbReference type="Pfam" id="PF12146"/>
    </source>
</evidence>
<feature type="region of interest" description="Disordered" evidence="1">
    <location>
        <begin position="527"/>
        <end position="560"/>
    </location>
</feature>
<feature type="region of interest" description="Disordered" evidence="1">
    <location>
        <begin position="457"/>
        <end position="500"/>
    </location>
</feature>
<protein>
    <recommendedName>
        <fullName evidence="2">Serine aminopeptidase S33 domain-containing protein</fullName>
    </recommendedName>
</protein>
<dbReference type="PANTHER" id="PTHR43358">
    <property type="entry name" value="ALPHA/BETA-HYDROLASE"/>
    <property type="match status" value="1"/>
</dbReference>
<dbReference type="EMBL" id="JAZDWU010000002">
    <property type="protein sequence ID" value="KAL0012028.1"/>
    <property type="molecule type" value="Genomic_DNA"/>
</dbReference>
<dbReference type="Gene3D" id="3.40.50.1820">
    <property type="entry name" value="alpha/beta hydrolase"/>
    <property type="match status" value="1"/>
</dbReference>
<organism evidence="3 4">
    <name type="scientific">Lithocarpus litseifolius</name>
    <dbReference type="NCBI Taxonomy" id="425828"/>
    <lineage>
        <taxon>Eukaryota</taxon>
        <taxon>Viridiplantae</taxon>
        <taxon>Streptophyta</taxon>
        <taxon>Embryophyta</taxon>
        <taxon>Tracheophyta</taxon>
        <taxon>Spermatophyta</taxon>
        <taxon>Magnoliopsida</taxon>
        <taxon>eudicotyledons</taxon>
        <taxon>Gunneridae</taxon>
        <taxon>Pentapetalae</taxon>
        <taxon>rosids</taxon>
        <taxon>fabids</taxon>
        <taxon>Fagales</taxon>
        <taxon>Fagaceae</taxon>
        <taxon>Lithocarpus</taxon>
    </lineage>
</organism>
<dbReference type="InterPro" id="IPR022742">
    <property type="entry name" value="Hydrolase_4"/>
</dbReference>
<gene>
    <name evidence="3" type="ORF">SO802_007136</name>
</gene>
<comment type="caution">
    <text evidence="3">The sequence shown here is derived from an EMBL/GenBank/DDBJ whole genome shotgun (WGS) entry which is preliminary data.</text>
</comment>
<reference evidence="3 4" key="1">
    <citation type="submission" date="2024-01" db="EMBL/GenBank/DDBJ databases">
        <title>A telomere-to-telomere, gap-free genome of sweet tea (Lithocarpus litseifolius).</title>
        <authorList>
            <person name="Zhou J."/>
        </authorList>
    </citation>
    <scope>NUCLEOTIDE SEQUENCE [LARGE SCALE GENOMIC DNA]</scope>
    <source>
        <strain evidence="3">Zhou-2022a</strain>
        <tissue evidence="3">Leaf</tissue>
    </source>
</reference>
<dbReference type="InterPro" id="IPR029058">
    <property type="entry name" value="AB_hydrolase_fold"/>
</dbReference>
<dbReference type="AlphaFoldDB" id="A0AAW2DR12"/>
<dbReference type="InterPro" id="IPR052920">
    <property type="entry name" value="DNA-binding_regulatory"/>
</dbReference>
<feature type="compositionally biased region" description="Basic and acidic residues" evidence="1">
    <location>
        <begin position="536"/>
        <end position="547"/>
    </location>
</feature>
<evidence type="ECO:0000313" key="4">
    <source>
        <dbReference type="Proteomes" id="UP001459277"/>
    </source>
</evidence>
<keyword evidence="4" id="KW-1185">Reference proteome</keyword>
<feature type="domain" description="Serine aminopeptidase S33" evidence="2">
    <location>
        <begin position="174"/>
        <end position="285"/>
    </location>
</feature>
<feature type="compositionally biased region" description="Polar residues" evidence="1">
    <location>
        <begin position="457"/>
        <end position="493"/>
    </location>
</feature>
<accession>A0AAW2DR12</accession>
<dbReference type="Pfam" id="PF12146">
    <property type="entry name" value="Hydrolase_4"/>
    <property type="match status" value="1"/>
</dbReference>
<dbReference type="Proteomes" id="UP001459277">
    <property type="component" value="Unassembled WGS sequence"/>
</dbReference>